<reference evidence="7 8" key="1">
    <citation type="journal article" date="2022" name="Allergy">
        <title>Genome assembly and annotation of Periplaneta americana reveal a comprehensive cockroach allergen profile.</title>
        <authorList>
            <person name="Wang L."/>
            <person name="Xiong Q."/>
            <person name="Saelim N."/>
            <person name="Wang L."/>
            <person name="Nong W."/>
            <person name="Wan A.T."/>
            <person name="Shi M."/>
            <person name="Liu X."/>
            <person name="Cao Q."/>
            <person name="Hui J.H.L."/>
            <person name="Sookrung N."/>
            <person name="Leung T.F."/>
            <person name="Tungtrongchitr A."/>
            <person name="Tsui S.K.W."/>
        </authorList>
    </citation>
    <scope>NUCLEOTIDE SEQUENCE [LARGE SCALE GENOMIC DNA]</scope>
    <source>
        <strain evidence="7">PWHHKU_190912</strain>
    </source>
</reference>
<dbReference type="SMART" id="SM01202">
    <property type="entry name" value="FerI"/>
    <property type="match status" value="1"/>
</dbReference>
<evidence type="ECO:0000256" key="2">
    <source>
        <dbReference type="ARBA" id="ARBA00022692"/>
    </source>
</evidence>
<feature type="domain" description="C2" evidence="6">
    <location>
        <begin position="45"/>
        <end position="173"/>
    </location>
</feature>
<keyword evidence="4" id="KW-1133">Transmembrane helix</keyword>
<dbReference type="InterPro" id="IPR037723">
    <property type="entry name" value="C2D_Ferlin"/>
</dbReference>
<dbReference type="SMART" id="SM01201">
    <property type="entry name" value="FerB"/>
    <property type="match status" value="1"/>
</dbReference>
<proteinExistence type="predicted"/>
<evidence type="ECO:0000313" key="8">
    <source>
        <dbReference type="Proteomes" id="UP001148838"/>
    </source>
</evidence>
<feature type="domain" description="C2" evidence="6">
    <location>
        <begin position="465"/>
        <end position="623"/>
    </location>
</feature>
<keyword evidence="2" id="KW-0812">Transmembrane</keyword>
<dbReference type="InterPro" id="IPR012968">
    <property type="entry name" value="FerIin_dom"/>
</dbReference>
<dbReference type="PROSITE" id="PS50004">
    <property type="entry name" value="C2"/>
    <property type="match status" value="2"/>
</dbReference>
<dbReference type="SUPFAM" id="SSF49562">
    <property type="entry name" value="C2 domain (Calcium/lipid-binding domain, CaLB)"/>
    <property type="match status" value="2"/>
</dbReference>
<dbReference type="CDD" id="cd04017">
    <property type="entry name" value="C2D_Ferlin"/>
    <property type="match status" value="1"/>
</dbReference>
<name>A0ABQ8SDR5_PERAM</name>
<dbReference type="Pfam" id="PF08150">
    <property type="entry name" value="FerB"/>
    <property type="match status" value="1"/>
</dbReference>
<dbReference type="SMART" id="SM00239">
    <property type="entry name" value="C2"/>
    <property type="match status" value="2"/>
</dbReference>
<keyword evidence="8" id="KW-1185">Reference proteome</keyword>
<dbReference type="Pfam" id="PF08151">
    <property type="entry name" value="FerI"/>
    <property type="match status" value="1"/>
</dbReference>
<evidence type="ECO:0000259" key="6">
    <source>
        <dbReference type="PROSITE" id="PS50004"/>
    </source>
</evidence>
<dbReference type="EMBL" id="JAJSOF020000029">
    <property type="protein sequence ID" value="KAJ4432234.1"/>
    <property type="molecule type" value="Genomic_DNA"/>
</dbReference>
<organism evidence="7 8">
    <name type="scientific">Periplaneta americana</name>
    <name type="common">American cockroach</name>
    <name type="synonym">Blatta americana</name>
    <dbReference type="NCBI Taxonomy" id="6978"/>
    <lineage>
        <taxon>Eukaryota</taxon>
        <taxon>Metazoa</taxon>
        <taxon>Ecdysozoa</taxon>
        <taxon>Arthropoda</taxon>
        <taxon>Hexapoda</taxon>
        <taxon>Insecta</taxon>
        <taxon>Pterygota</taxon>
        <taxon>Neoptera</taxon>
        <taxon>Polyneoptera</taxon>
        <taxon>Dictyoptera</taxon>
        <taxon>Blattodea</taxon>
        <taxon>Blattoidea</taxon>
        <taxon>Blattidae</taxon>
        <taxon>Blattinae</taxon>
        <taxon>Periplaneta</taxon>
    </lineage>
</organism>
<comment type="subcellular location">
    <subcellularLocation>
        <location evidence="1">Membrane</location>
        <topology evidence="1">Single-pass membrane protein</topology>
    </subcellularLocation>
</comment>
<feature type="non-terminal residue" evidence="7">
    <location>
        <position position="1"/>
    </location>
</feature>
<dbReference type="InterPro" id="IPR012561">
    <property type="entry name" value="Ferlin_B-domain"/>
</dbReference>
<evidence type="ECO:0000256" key="1">
    <source>
        <dbReference type="ARBA" id="ARBA00004167"/>
    </source>
</evidence>
<evidence type="ECO:0000256" key="3">
    <source>
        <dbReference type="ARBA" id="ARBA00022737"/>
    </source>
</evidence>
<gene>
    <name evidence="7" type="ORF">ANN_20850</name>
</gene>
<dbReference type="InterPro" id="IPR037721">
    <property type="entry name" value="Ferlin"/>
</dbReference>
<evidence type="ECO:0000313" key="7">
    <source>
        <dbReference type="EMBL" id="KAJ4432234.1"/>
    </source>
</evidence>
<dbReference type="PANTHER" id="PTHR12546">
    <property type="entry name" value="FER-1-LIKE"/>
    <property type="match status" value="1"/>
</dbReference>
<dbReference type="Gene3D" id="2.60.40.150">
    <property type="entry name" value="C2 domain"/>
    <property type="match status" value="2"/>
</dbReference>
<dbReference type="Proteomes" id="UP001148838">
    <property type="component" value="Unassembled WGS sequence"/>
</dbReference>
<protein>
    <recommendedName>
        <fullName evidence="6">C2 domain-containing protein</fullName>
    </recommendedName>
</protein>
<evidence type="ECO:0000256" key="5">
    <source>
        <dbReference type="ARBA" id="ARBA00023136"/>
    </source>
</evidence>
<dbReference type="InterPro" id="IPR000008">
    <property type="entry name" value="C2_dom"/>
</dbReference>
<dbReference type="InterPro" id="IPR035892">
    <property type="entry name" value="C2_domain_sf"/>
</dbReference>
<dbReference type="Pfam" id="PF00168">
    <property type="entry name" value="C2"/>
    <property type="match status" value="2"/>
</dbReference>
<dbReference type="PANTHER" id="PTHR12546:SF60">
    <property type="entry name" value="MISFIRE, ISOFORM F"/>
    <property type="match status" value="1"/>
</dbReference>
<keyword evidence="5" id="KW-0472">Membrane</keyword>
<accession>A0ABQ8SDR5</accession>
<keyword evidence="3" id="KW-0677">Repeat</keyword>
<comment type="caution">
    <text evidence="7">The sequence shown here is derived from an EMBL/GenBank/DDBJ whole genome shotgun (WGS) entry which is preliminary data.</text>
</comment>
<evidence type="ECO:0000256" key="4">
    <source>
        <dbReference type="ARBA" id="ARBA00022989"/>
    </source>
</evidence>
<sequence>HQFYHKWAVLLDQNDEMTGARGYLKCDVSVIGKGDTIKKPPTAKDEDDIEGNLLVPEGVTSARQRARYVVRVYRADSIPATVIKKTLIFEAKDHIDPYVRVSFAGLTGRTSVKNNCSNPVWNEELIFSDLFPPLWQRIRIELCDSDLVGYDVIATHLLDLPSISCDQDTHGFVPTFGPAFLHLYGPVRMHKSGSPRGGTESYEDAAYKGRLLLAVETELLDSGAISTLAQTTKRGVIRRPFSALVEKESWRMEEFLLVGVVWEISMLDPKLINKPVKVEISLGSLGNSATQSNPDAVAQDRTGEMESVTPSQRPVVPEGCCYGSVSFGSEKPCVHVMSTWPDARHRMFHSNLLARLAHRLLNASCAKYLNITSAQHYDKAANTKLDKMRDNFAAARCSRATVEEELNKAKLNSVFVKVQHLLQRLKLLIEDPQHALPDVFIWLVAGDKPLAFHRVPARELIFSVVPEERGMDCGSLQSILLKNFQCRAYIYQGRLKPGYDKSALCDPFVRVVVGTLTKDTQVSTDMNDTLVIGLLVVVVIKATLDPTWDETLVLGVVTFQGSVQSIQQHPPTIVMEVLDLDDFSYCNIRILFQGKKELVGRITVKPHVKLAETPYNQPRLEWYSVYNGRDLGGDILAAFEFLEV</sequence>